<organism evidence="5 6">
    <name type="scientific">Ziziphus jujuba</name>
    <name type="common">Chinese jujube</name>
    <name type="synonym">Ziziphus sativa</name>
    <dbReference type="NCBI Taxonomy" id="326968"/>
    <lineage>
        <taxon>Eukaryota</taxon>
        <taxon>Viridiplantae</taxon>
        <taxon>Streptophyta</taxon>
        <taxon>Embryophyta</taxon>
        <taxon>Tracheophyta</taxon>
        <taxon>Spermatophyta</taxon>
        <taxon>Magnoliopsida</taxon>
        <taxon>eudicotyledons</taxon>
        <taxon>Gunneridae</taxon>
        <taxon>Pentapetalae</taxon>
        <taxon>rosids</taxon>
        <taxon>fabids</taxon>
        <taxon>Rosales</taxon>
        <taxon>Rhamnaceae</taxon>
        <taxon>Paliureae</taxon>
        <taxon>Ziziphus</taxon>
    </lineage>
</organism>
<evidence type="ECO:0000313" key="9">
    <source>
        <dbReference type="RefSeq" id="XP_060671216.1"/>
    </source>
</evidence>
<evidence type="ECO:0000313" key="7">
    <source>
        <dbReference type="RefSeq" id="XP_060671214.1"/>
    </source>
</evidence>
<dbReference type="InterPro" id="IPR032675">
    <property type="entry name" value="LRR_dom_sf"/>
</dbReference>
<feature type="domain" description="Disease resistance R13L4/SHOC-2-like LRR" evidence="3">
    <location>
        <begin position="78"/>
        <end position="154"/>
    </location>
</feature>
<reference evidence="6 7" key="1">
    <citation type="submission" date="2025-05" db="UniProtKB">
        <authorList>
            <consortium name="RefSeq"/>
        </authorList>
    </citation>
    <scope>IDENTIFICATION</scope>
    <source>
        <tissue evidence="6 7">Seedling</tissue>
    </source>
</reference>
<keyword evidence="5" id="KW-1185">Reference proteome</keyword>
<accession>A0ABM4A398</accession>
<evidence type="ECO:0000256" key="2">
    <source>
        <dbReference type="ARBA" id="ARBA00022737"/>
    </source>
</evidence>
<dbReference type="InterPro" id="IPR055414">
    <property type="entry name" value="LRR_R13L4/SHOC2-like"/>
</dbReference>
<gene>
    <name evidence="6 7 8 9 10" type="primary">LOC132803055</name>
</gene>
<dbReference type="Pfam" id="PF25019">
    <property type="entry name" value="LRR_R13L1-DRL21"/>
    <property type="match status" value="1"/>
</dbReference>
<dbReference type="Pfam" id="PF23598">
    <property type="entry name" value="LRR_14"/>
    <property type="match status" value="1"/>
</dbReference>
<protein>
    <submittedName>
        <fullName evidence="6 7">Disease resistance protein At3g14460</fullName>
    </submittedName>
</protein>
<proteinExistence type="predicted"/>
<dbReference type="RefSeq" id="XP_060671217.1">
    <property type="nucleotide sequence ID" value="XM_060815234.1"/>
</dbReference>
<evidence type="ECO:0000259" key="3">
    <source>
        <dbReference type="Pfam" id="PF23598"/>
    </source>
</evidence>
<evidence type="ECO:0000259" key="4">
    <source>
        <dbReference type="Pfam" id="PF25019"/>
    </source>
</evidence>
<evidence type="ECO:0000313" key="10">
    <source>
        <dbReference type="RefSeq" id="XP_060671217.1"/>
    </source>
</evidence>
<dbReference type="PANTHER" id="PTHR47186:SF26">
    <property type="entry name" value="LEUCINE-RICH REPEAT DOMAIN, L DOMAIN-CONTAINING PROTEIN-RELATED"/>
    <property type="match status" value="1"/>
</dbReference>
<dbReference type="SUPFAM" id="SSF52058">
    <property type="entry name" value="L domain-like"/>
    <property type="match status" value="1"/>
</dbReference>
<dbReference type="PANTHER" id="PTHR47186">
    <property type="entry name" value="LEUCINE-RICH REPEAT-CONTAINING PROTEIN 57"/>
    <property type="match status" value="1"/>
</dbReference>
<sequence length="650" mass="74027">MHDLVNDLAKFIAGESYLRLDANSSKVLLRKIRHLSWRSYKILDNNKLEDLSKNKVLRTLLPLNGWNEVKKEFLIQPKKLQNFQCLRVLSLYGADGVMKLLNSVGKLKRLRYLDLSFTEIKEVPDTICSMYNLQTLSLHHCTNLNRLTDSIGNLMHLRYLDLSKTEVEWIPDTMCNLLELHTLLLGSCRKLTRLPTDIEKLTKLRRLDISDTSLKEMPLQISNLRHLEMLSDFVVGTNSESSIQMLGRLQSLHRNLNIRSLENVENVDDAGKANLKDKMYVTDLSLEWNGDTGDSDKAQEVLKRLQPHTALERLSIINYGGISFSDWIADHSFCQIGYMWLSKCKKCRSLPPLGQLPSLKSLSIDGFDLVERIGNEFYTSGSPGVAKPFKSLEKLVFKSMPQWKEWSLVQREVFSQLKELHLMDCPSLKVLGACFPDSLPSLTLLYTSNCKQPVVYSLLMGQLPSLGSLHVCYYPELKSFPGRKLPTNIHTVEICGCKNLKSFAEKEWPSNLKSFSISRCGNLFVHPTQWNLKTLTSLTSLNFNCIDEELGSFPKEGQLPTSLTSLKLSGLKKLKSLNGKAFKDLISLEILSIHHCDQLNCLPEEELPASLILLDILFCGLLNNRCQRDVGEDWHKIAHISRICINNEYI</sequence>
<dbReference type="InterPro" id="IPR003591">
    <property type="entry name" value="Leu-rich_rpt_typical-subtyp"/>
</dbReference>
<name>A0ABM4A398_ZIZJJ</name>
<feature type="domain" description="R13L1/DRL21-like LRR repeat region" evidence="4">
    <location>
        <begin position="243"/>
        <end position="366"/>
    </location>
</feature>
<dbReference type="RefSeq" id="XP_060671215.1">
    <property type="nucleotide sequence ID" value="XM_060815232.1"/>
</dbReference>
<dbReference type="InterPro" id="IPR056789">
    <property type="entry name" value="LRR_R13L1-DRL21"/>
</dbReference>
<dbReference type="RefSeq" id="XP_060671214.1">
    <property type="nucleotide sequence ID" value="XM_060815231.1"/>
</dbReference>
<dbReference type="RefSeq" id="XP_060671213.1">
    <property type="nucleotide sequence ID" value="XM_060815230.1"/>
</dbReference>
<dbReference type="GeneID" id="132803055"/>
<dbReference type="SUPFAM" id="SSF52047">
    <property type="entry name" value="RNI-like"/>
    <property type="match status" value="1"/>
</dbReference>
<keyword evidence="2" id="KW-0677">Repeat</keyword>
<evidence type="ECO:0000313" key="8">
    <source>
        <dbReference type="RefSeq" id="XP_060671215.1"/>
    </source>
</evidence>
<evidence type="ECO:0000313" key="5">
    <source>
        <dbReference type="Proteomes" id="UP001652623"/>
    </source>
</evidence>
<dbReference type="Proteomes" id="UP001652623">
    <property type="component" value="Chromosome 3"/>
</dbReference>
<dbReference type="RefSeq" id="XP_060671216.1">
    <property type="nucleotide sequence ID" value="XM_060815233.1"/>
</dbReference>
<dbReference type="SMART" id="SM00369">
    <property type="entry name" value="LRR_TYP"/>
    <property type="match status" value="3"/>
</dbReference>
<dbReference type="Gene3D" id="3.80.10.10">
    <property type="entry name" value="Ribonuclease Inhibitor"/>
    <property type="match status" value="3"/>
</dbReference>
<evidence type="ECO:0000256" key="1">
    <source>
        <dbReference type="ARBA" id="ARBA00022614"/>
    </source>
</evidence>
<evidence type="ECO:0000313" key="6">
    <source>
        <dbReference type="RefSeq" id="XP_060671213.1"/>
    </source>
</evidence>
<keyword evidence="1" id="KW-0433">Leucine-rich repeat</keyword>